<name>A0A369K3B7_HYPMA</name>
<dbReference type="AlphaFoldDB" id="A0A369K3B7"/>
<evidence type="ECO:0000313" key="2">
    <source>
        <dbReference type="EMBL" id="RDB28448.1"/>
    </source>
</evidence>
<evidence type="ECO:0000256" key="1">
    <source>
        <dbReference type="SAM" id="MobiDB-lite"/>
    </source>
</evidence>
<feature type="compositionally biased region" description="Low complexity" evidence="1">
    <location>
        <begin position="344"/>
        <end position="361"/>
    </location>
</feature>
<accession>A0A369K3B7</accession>
<feature type="region of interest" description="Disordered" evidence="1">
    <location>
        <begin position="343"/>
        <end position="373"/>
    </location>
</feature>
<reference evidence="2" key="1">
    <citation type="submission" date="2018-04" db="EMBL/GenBank/DDBJ databases">
        <title>Whole genome sequencing of Hypsizygus marmoreus.</title>
        <authorList>
            <person name="Choi I.-G."/>
            <person name="Min B."/>
            <person name="Kim J.-G."/>
            <person name="Kim S."/>
            <person name="Oh Y.-L."/>
            <person name="Kong W.-S."/>
            <person name="Park H."/>
            <person name="Jeong J."/>
            <person name="Song E.-S."/>
        </authorList>
    </citation>
    <scope>NUCLEOTIDE SEQUENCE [LARGE SCALE GENOMIC DNA]</scope>
    <source>
        <strain evidence="2">51987-8</strain>
    </source>
</reference>
<gene>
    <name evidence="2" type="ORF">Hypma_015472</name>
</gene>
<keyword evidence="3" id="KW-1185">Reference proteome</keyword>
<feature type="region of interest" description="Disordered" evidence="1">
    <location>
        <begin position="1"/>
        <end position="37"/>
    </location>
</feature>
<dbReference type="InParanoid" id="A0A369K3B7"/>
<dbReference type="EMBL" id="LUEZ02000010">
    <property type="protein sequence ID" value="RDB28448.1"/>
    <property type="molecule type" value="Genomic_DNA"/>
</dbReference>
<feature type="compositionally biased region" description="Polar residues" evidence="1">
    <location>
        <begin position="1"/>
        <end position="11"/>
    </location>
</feature>
<proteinExistence type="predicted"/>
<dbReference type="Proteomes" id="UP000076154">
    <property type="component" value="Unassembled WGS sequence"/>
</dbReference>
<sequence>MALQVVSTAPRSPSPVVPGAWPSSSGSSSPTRRRSMTCPVVPERSSQRLHAAASLSDPLHLEHVRSFHQRLSRSLFQTESRNNGQVHVPVVADRPPVSNDVDTIPSDGSDMTRFTHGDTSASLSACADASLDTAWSSGGTAVQDKLPASLQEISLLEQGLLPNMLLLSDPLTTPESVADSLCLPSLAVVHRQQHRLAIVTSPPRSPLPSPDQVSPILFSSPVSSNHALPLGSSVNAADGSQTFDYFASPSWETSYGSFLTDADLSRIHSSDPPLSRPASLCRDIQQQGSQGYTQPRTPIHDNAFINEAGTCATPMPTKLSIEHNLDTDREDHGAVRGIRTTRQTLSTSVSSAASLAQGPPALSSPPPSPPVLESDGRVNVRILAFPSPTISLPHFTSSLPSPALESSTADSSTIEYAAAIVSSVLGSDISIHADYPDSTPVPQARANASDLNMEHEQALAEKRRTKLLVTKLKSFSQQVKRYFHNKGRNQKTKETINDTDNATQRPSHSGDGTSSPHPIQFFDGLPDPDILLSIEEDGSVSLPAPPGLMPPHTKKPRPSLTAHTYTSSGSNSLHSAANNLAGSTPPFIRITSSSFSDEVHPPCLSTARNAGAYSIDHIQPLEPEARPKTLAEIKSKRRVSLPALSRASNLTTPSGSSLAAISRQGPSTTMPFAYAQRTSLMTEQGGLHDGYEHAGALTNIGQEGKRLHRDRALTSRSPPNGQRQFCMTSGPVQSLPRIKKKHRRFSLSALSTLINHSNSSKPLV</sequence>
<comment type="caution">
    <text evidence="2">The sequence shown here is derived from an EMBL/GenBank/DDBJ whole genome shotgun (WGS) entry which is preliminary data.</text>
</comment>
<feature type="compositionally biased region" description="Low complexity" evidence="1">
    <location>
        <begin position="17"/>
        <end position="30"/>
    </location>
</feature>
<dbReference type="OrthoDB" id="3052310at2759"/>
<feature type="region of interest" description="Disordered" evidence="1">
    <location>
        <begin position="481"/>
        <end position="526"/>
    </location>
</feature>
<organism evidence="2 3">
    <name type="scientific">Hypsizygus marmoreus</name>
    <name type="common">White beech mushroom</name>
    <name type="synonym">Agaricus marmoreus</name>
    <dbReference type="NCBI Taxonomy" id="39966"/>
    <lineage>
        <taxon>Eukaryota</taxon>
        <taxon>Fungi</taxon>
        <taxon>Dikarya</taxon>
        <taxon>Basidiomycota</taxon>
        <taxon>Agaricomycotina</taxon>
        <taxon>Agaricomycetes</taxon>
        <taxon>Agaricomycetidae</taxon>
        <taxon>Agaricales</taxon>
        <taxon>Tricholomatineae</taxon>
        <taxon>Lyophyllaceae</taxon>
        <taxon>Hypsizygus</taxon>
    </lineage>
</organism>
<feature type="compositionally biased region" description="Polar residues" evidence="1">
    <location>
        <begin position="498"/>
        <end position="517"/>
    </location>
</feature>
<protein>
    <submittedName>
        <fullName evidence="2">Uncharacterized protein</fullName>
    </submittedName>
</protein>
<evidence type="ECO:0000313" key="3">
    <source>
        <dbReference type="Proteomes" id="UP000076154"/>
    </source>
</evidence>
<feature type="region of interest" description="Disordered" evidence="1">
    <location>
        <begin position="538"/>
        <end position="578"/>
    </location>
</feature>
<feature type="compositionally biased region" description="Polar residues" evidence="1">
    <location>
        <begin position="561"/>
        <end position="578"/>
    </location>
</feature>
<feature type="compositionally biased region" description="Basic residues" evidence="1">
    <location>
        <begin position="481"/>
        <end position="490"/>
    </location>
</feature>